<dbReference type="CDD" id="cd04496">
    <property type="entry name" value="SSB_OBF"/>
    <property type="match status" value="1"/>
</dbReference>
<dbReference type="InterPro" id="IPR012340">
    <property type="entry name" value="NA-bd_OB-fold"/>
</dbReference>
<name>A0A0W4ZIZ7_PNEJ7</name>
<dbReference type="Proteomes" id="UP000053447">
    <property type="component" value="Unassembled WGS sequence"/>
</dbReference>
<evidence type="ECO:0008006" key="4">
    <source>
        <dbReference type="Google" id="ProtNLM"/>
    </source>
</evidence>
<dbReference type="AlphaFoldDB" id="A0A0W4ZIZ7"/>
<evidence type="ECO:0000256" key="1">
    <source>
        <dbReference type="ARBA" id="ARBA00023125"/>
    </source>
</evidence>
<dbReference type="InterPro" id="IPR000424">
    <property type="entry name" value="Primosome_PriB/ssb"/>
</dbReference>
<dbReference type="OrthoDB" id="1078367at2759"/>
<gene>
    <name evidence="2" type="ORF">T551_02749</name>
</gene>
<dbReference type="GO" id="GO:0003697">
    <property type="term" value="F:single-stranded DNA binding"/>
    <property type="evidence" value="ECO:0007669"/>
    <property type="project" value="InterPro"/>
</dbReference>
<keyword evidence="1" id="KW-0238">DNA-binding</keyword>
<accession>A0A0W4ZIZ7</accession>
<dbReference type="SUPFAM" id="SSF50249">
    <property type="entry name" value="Nucleic acid-binding proteins"/>
    <property type="match status" value="1"/>
</dbReference>
<sequence>MAKVTLIGHVGNDIIVQSGTSGRDYVRFSLACRDGPDRTNWFRVVNFNPKATAFMLASVKKGGALHMALVFSDSQQLAGLCRWVNTLNSIHNGRRQAAQ</sequence>
<dbReference type="Gene3D" id="2.40.50.140">
    <property type="entry name" value="Nucleic acid-binding proteins"/>
    <property type="match status" value="1"/>
</dbReference>
<evidence type="ECO:0000313" key="3">
    <source>
        <dbReference type="Proteomes" id="UP000053447"/>
    </source>
</evidence>
<dbReference type="STRING" id="1408657.A0A0W4ZIZ7"/>
<organism evidence="2 3">
    <name type="scientific">Pneumocystis jirovecii (strain RU7)</name>
    <name type="common">Human pneumocystis pneumonia agent</name>
    <dbReference type="NCBI Taxonomy" id="1408657"/>
    <lineage>
        <taxon>Eukaryota</taxon>
        <taxon>Fungi</taxon>
        <taxon>Dikarya</taxon>
        <taxon>Ascomycota</taxon>
        <taxon>Taphrinomycotina</taxon>
        <taxon>Pneumocystomycetes</taxon>
        <taxon>Pneumocystaceae</taxon>
        <taxon>Pneumocystis</taxon>
    </lineage>
</organism>
<protein>
    <recommendedName>
        <fullName evidence="4">Single-stranded DNA-binding protein</fullName>
    </recommendedName>
</protein>
<dbReference type="GeneID" id="28941267"/>
<proteinExistence type="predicted"/>
<dbReference type="Pfam" id="PF00436">
    <property type="entry name" value="SSB"/>
    <property type="match status" value="1"/>
</dbReference>
<dbReference type="VEuPathDB" id="FungiDB:T551_02749"/>
<keyword evidence="3" id="KW-1185">Reference proteome</keyword>
<dbReference type="RefSeq" id="XP_018228892.1">
    <property type="nucleotide sequence ID" value="XM_018375012.1"/>
</dbReference>
<reference evidence="3" key="1">
    <citation type="journal article" date="2016" name="Nat. Commun.">
        <title>Genome analysis of three Pneumocystis species reveals adaptation mechanisms to life exclusively in mammalian hosts.</title>
        <authorList>
            <person name="Ma L."/>
            <person name="Chen Z."/>
            <person name="Huang D.W."/>
            <person name="Kutty G."/>
            <person name="Ishihara M."/>
            <person name="Wang H."/>
            <person name="Abouelleil A."/>
            <person name="Bishop L."/>
            <person name="Davey E."/>
            <person name="Deng R."/>
            <person name="Deng X."/>
            <person name="Fan L."/>
            <person name="Fantoni G."/>
            <person name="Fitzgerald M."/>
            <person name="Gogineni E."/>
            <person name="Goldberg J.M."/>
            <person name="Handley G."/>
            <person name="Hu X."/>
            <person name="Huber C."/>
            <person name="Jiao X."/>
            <person name="Jones K."/>
            <person name="Levin J.Z."/>
            <person name="Liu Y."/>
            <person name="Macdonald P."/>
            <person name="Melnikov A."/>
            <person name="Raley C."/>
            <person name="Sassi M."/>
            <person name="Sherman B.T."/>
            <person name="Song X."/>
            <person name="Sykes S."/>
            <person name="Tran B."/>
            <person name="Walsh L."/>
            <person name="Xia Y."/>
            <person name="Yang J."/>
            <person name="Young S."/>
            <person name="Zeng Q."/>
            <person name="Zheng X."/>
            <person name="Stephens R."/>
            <person name="Nusbaum C."/>
            <person name="Birren B.W."/>
            <person name="Azadi P."/>
            <person name="Lempicki R.A."/>
            <person name="Cuomo C.A."/>
            <person name="Kovacs J.A."/>
        </authorList>
    </citation>
    <scope>NUCLEOTIDE SEQUENCE [LARGE SCALE GENOMIC DNA]</scope>
    <source>
        <strain evidence="3">RU7</strain>
    </source>
</reference>
<comment type="caution">
    <text evidence="2">The sequence shown here is derived from an EMBL/GenBank/DDBJ whole genome shotgun (WGS) entry which is preliminary data.</text>
</comment>
<evidence type="ECO:0000313" key="2">
    <source>
        <dbReference type="EMBL" id="KTW28330.1"/>
    </source>
</evidence>
<dbReference type="EMBL" id="LFWA01000012">
    <property type="protein sequence ID" value="KTW28330.1"/>
    <property type="molecule type" value="Genomic_DNA"/>
</dbReference>